<dbReference type="Proteomes" id="UP000061432">
    <property type="component" value="Chromosome"/>
</dbReference>
<accession>A0A0C6EV41</accession>
<reference evidence="1 2" key="1">
    <citation type="journal article" date="2015" name="Genome Announc.">
        <title>Complete Genome Sequence of Methylobacterium aquaticum Strain 22A, Isolated from Racomitrium japonicum Moss.</title>
        <authorList>
            <person name="Tani A."/>
            <person name="Ogura Y."/>
            <person name="Hayashi T."/>
            <person name="Kimbara K."/>
        </authorList>
    </citation>
    <scope>NUCLEOTIDE SEQUENCE [LARGE SCALE GENOMIC DNA]</scope>
    <source>
        <strain evidence="1 2">MA-22A</strain>
    </source>
</reference>
<gene>
    <name evidence="1" type="ORF">Maq22A_c02020</name>
</gene>
<dbReference type="KEGG" id="maqu:Maq22A_c02020"/>
<dbReference type="PATRIC" id="fig|270351.10.peg.404"/>
<dbReference type="AlphaFoldDB" id="A0A0C6EV41"/>
<reference evidence="2" key="2">
    <citation type="submission" date="2015-01" db="EMBL/GenBank/DDBJ databases">
        <title>Complete genome sequence of Methylobacterium aquaticum strain 22A.</title>
        <authorList>
            <person name="Tani A."/>
            <person name="Ogura Y."/>
            <person name="Hayashi T."/>
        </authorList>
    </citation>
    <scope>NUCLEOTIDE SEQUENCE [LARGE SCALE GENOMIC DNA]</scope>
    <source>
        <strain evidence="2">MA-22A</strain>
    </source>
</reference>
<protein>
    <submittedName>
        <fullName evidence="1">Uncharacterized protein</fullName>
    </submittedName>
</protein>
<sequence length="70" mass="7494">MNAVRISSSAETGLGATLRTAGQRSSESGVDAGAFMTASFVPGAPSTIEELRERAQREFKRIWELGVLTH</sequence>
<organism evidence="1 2">
    <name type="scientific">Methylobacterium aquaticum</name>
    <dbReference type="NCBI Taxonomy" id="270351"/>
    <lineage>
        <taxon>Bacteria</taxon>
        <taxon>Pseudomonadati</taxon>
        <taxon>Pseudomonadota</taxon>
        <taxon>Alphaproteobacteria</taxon>
        <taxon>Hyphomicrobiales</taxon>
        <taxon>Methylobacteriaceae</taxon>
        <taxon>Methylobacterium</taxon>
    </lineage>
</organism>
<proteinExistence type="predicted"/>
<dbReference type="EMBL" id="AP014704">
    <property type="protein sequence ID" value="BAQ43891.1"/>
    <property type="molecule type" value="Genomic_DNA"/>
</dbReference>
<dbReference type="RefSeq" id="WP_060845495.1">
    <property type="nucleotide sequence ID" value="NZ_AP014704.1"/>
</dbReference>
<name>A0A0C6EV41_9HYPH</name>
<evidence type="ECO:0000313" key="1">
    <source>
        <dbReference type="EMBL" id="BAQ43891.1"/>
    </source>
</evidence>
<evidence type="ECO:0000313" key="2">
    <source>
        <dbReference type="Proteomes" id="UP000061432"/>
    </source>
</evidence>